<evidence type="ECO:0000313" key="1">
    <source>
        <dbReference type="EMBL" id="KAJ7553576.1"/>
    </source>
</evidence>
<accession>A0ACC2DH49</accession>
<evidence type="ECO:0000313" key="2">
    <source>
        <dbReference type="Proteomes" id="UP001162992"/>
    </source>
</evidence>
<organism evidence="1 2">
    <name type="scientific">Diphasiastrum complanatum</name>
    <name type="common">Issler's clubmoss</name>
    <name type="synonym">Lycopodium complanatum</name>
    <dbReference type="NCBI Taxonomy" id="34168"/>
    <lineage>
        <taxon>Eukaryota</taxon>
        <taxon>Viridiplantae</taxon>
        <taxon>Streptophyta</taxon>
        <taxon>Embryophyta</taxon>
        <taxon>Tracheophyta</taxon>
        <taxon>Lycopodiopsida</taxon>
        <taxon>Lycopodiales</taxon>
        <taxon>Lycopodiaceae</taxon>
        <taxon>Lycopodioideae</taxon>
        <taxon>Diphasiastrum</taxon>
    </lineage>
</organism>
<dbReference type="EMBL" id="CM055097">
    <property type="protein sequence ID" value="KAJ7553576.1"/>
    <property type="molecule type" value="Genomic_DNA"/>
</dbReference>
<gene>
    <name evidence="1" type="ORF">O6H91_06G103900</name>
</gene>
<sequence length="288" mass="31012">MSTGMEEDEEVWLEGKVALVTGASSGLGRMFSLALAAHGCHVVIAARRVQLLHSLLQHINSFSTSTDSCEQQQQRRRAGKAAIVELDVSSGEASVDACVENAWNAFGKIDILVNNAGFRGTVKSSLELEEDEWNKVMATNIRGVWLVAKSVGKRMKAAKQGGSIINISSIAAVERSLLPGASAYASSKAAVNLLTKMMALELGQYNIRVNALAAGLFRSEITSTLMEKEWMDRVAKKIVPLRRWGNTDPDLTSLILLLASDSSSYITGNIFIVDGGQSLTGIPIWSSL</sequence>
<proteinExistence type="predicted"/>
<keyword evidence="2" id="KW-1185">Reference proteome</keyword>
<comment type="caution">
    <text evidence="1">The sequence shown here is derived from an EMBL/GenBank/DDBJ whole genome shotgun (WGS) entry which is preliminary data.</text>
</comment>
<name>A0ACC2DH49_DIPCM</name>
<dbReference type="Proteomes" id="UP001162992">
    <property type="component" value="Chromosome 6"/>
</dbReference>
<reference evidence="2" key="1">
    <citation type="journal article" date="2024" name="Proc. Natl. Acad. Sci. U.S.A.">
        <title>Extraordinary preservation of gene collinearity over three hundred million years revealed in homosporous lycophytes.</title>
        <authorList>
            <person name="Li C."/>
            <person name="Wickell D."/>
            <person name="Kuo L.Y."/>
            <person name="Chen X."/>
            <person name="Nie B."/>
            <person name="Liao X."/>
            <person name="Peng D."/>
            <person name="Ji J."/>
            <person name="Jenkins J."/>
            <person name="Williams M."/>
            <person name="Shu S."/>
            <person name="Plott C."/>
            <person name="Barry K."/>
            <person name="Rajasekar S."/>
            <person name="Grimwood J."/>
            <person name="Han X."/>
            <person name="Sun S."/>
            <person name="Hou Z."/>
            <person name="He W."/>
            <person name="Dai G."/>
            <person name="Sun C."/>
            <person name="Schmutz J."/>
            <person name="Leebens-Mack J.H."/>
            <person name="Li F.W."/>
            <person name="Wang L."/>
        </authorList>
    </citation>
    <scope>NUCLEOTIDE SEQUENCE [LARGE SCALE GENOMIC DNA]</scope>
    <source>
        <strain evidence="2">cv. PW_Plant_1</strain>
    </source>
</reference>
<protein>
    <submittedName>
        <fullName evidence="1">Uncharacterized protein</fullName>
    </submittedName>
</protein>